<feature type="compositionally biased region" description="Pro residues" evidence="1">
    <location>
        <begin position="40"/>
        <end position="58"/>
    </location>
</feature>
<proteinExistence type="predicted"/>
<gene>
    <name evidence="3" type="ORF">N1028_13060</name>
</gene>
<feature type="region of interest" description="Disordered" evidence="1">
    <location>
        <begin position="30"/>
        <end position="65"/>
    </location>
</feature>
<comment type="caution">
    <text evidence="3">The sequence shown here is derived from an EMBL/GenBank/DDBJ whole genome shotgun (WGS) entry which is preliminary data.</text>
</comment>
<reference evidence="3" key="1">
    <citation type="submission" date="2022-08" db="EMBL/GenBank/DDBJ databases">
        <authorList>
            <person name="Deng Y."/>
            <person name="Han X.-F."/>
            <person name="Zhang Y.-Q."/>
        </authorList>
    </citation>
    <scope>NUCLEOTIDE SEQUENCE</scope>
    <source>
        <strain evidence="3">CPCC 203407</strain>
    </source>
</reference>
<dbReference type="RefSeq" id="WP_259529690.1">
    <property type="nucleotide sequence ID" value="NZ_JANLCK010000007.1"/>
</dbReference>
<keyword evidence="2" id="KW-0732">Signal</keyword>
<evidence type="ECO:0000256" key="1">
    <source>
        <dbReference type="SAM" id="MobiDB-lite"/>
    </source>
</evidence>
<name>A0AA41XHT2_9MICO</name>
<sequence>MKALARTALIAVAMATVLAASGCAGGDPAPTTTVTVTAPAPAPSPAETPEPAPEPAPDPSAYSVDDPGTWVIDYAGIGPFVVGSTLEGIEADLPHPPETCRPGVDTYDVDGLGLTAVSGIDESDPAAPVVVVRMLALDTIDTADPAARPRTEAGIGLGSTVAELQAAYQELETVQGMGGSTVYQLAADSRYISFEDLGSGEIQIISVSDSVGVGSEYCGA</sequence>
<organism evidence="3 4">
    <name type="scientific">Herbiconiux oxytropis</name>
    <dbReference type="NCBI Taxonomy" id="2970915"/>
    <lineage>
        <taxon>Bacteria</taxon>
        <taxon>Bacillati</taxon>
        <taxon>Actinomycetota</taxon>
        <taxon>Actinomycetes</taxon>
        <taxon>Micrococcales</taxon>
        <taxon>Microbacteriaceae</taxon>
        <taxon>Herbiconiux</taxon>
    </lineage>
</organism>
<evidence type="ECO:0000313" key="4">
    <source>
        <dbReference type="Proteomes" id="UP001165587"/>
    </source>
</evidence>
<evidence type="ECO:0000313" key="3">
    <source>
        <dbReference type="EMBL" id="MCS5726823.1"/>
    </source>
</evidence>
<keyword evidence="4" id="KW-1185">Reference proteome</keyword>
<feature type="chain" id="PRO_5041459010" evidence="2">
    <location>
        <begin position="20"/>
        <end position="220"/>
    </location>
</feature>
<dbReference type="AlphaFoldDB" id="A0AA41XHT2"/>
<dbReference type="EMBL" id="JANLCK010000007">
    <property type="protein sequence ID" value="MCS5726823.1"/>
    <property type="molecule type" value="Genomic_DNA"/>
</dbReference>
<feature type="compositionally biased region" description="Low complexity" evidence="1">
    <location>
        <begin position="30"/>
        <end position="39"/>
    </location>
</feature>
<protein>
    <submittedName>
        <fullName evidence="3">Uncharacterized protein</fullName>
    </submittedName>
</protein>
<accession>A0AA41XHT2</accession>
<dbReference type="PROSITE" id="PS51257">
    <property type="entry name" value="PROKAR_LIPOPROTEIN"/>
    <property type="match status" value="1"/>
</dbReference>
<dbReference type="Proteomes" id="UP001165587">
    <property type="component" value="Unassembled WGS sequence"/>
</dbReference>
<feature type="signal peptide" evidence="2">
    <location>
        <begin position="1"/>
        <end position="19"/>
    </location>
</feature>
<evidence type="ECO:0000256" key="2">
    <source>
        <dbReference type="SAM" id="SignalP"/>
    </source>
</evidence>